<keyword evidence="2" id="KW-1185">Reference proteome</keyword>
<dbReference type="Proteomes" id="UP001321582">
    <property type="component" value="Chromosome"/>
</dbReference>
<evidence type="ECO:0000313" key="1">
    <source>
        <dbReference type="EMBL" id="BDU51124.1"/>
    </source>
</evidence>
<sequence length="516" mass="60768">MKKFNVTGLCIPERNYMVDTSKKIDEVILKYIDEGEYFTINRPRQYGKTTTMYLLNKKISKEGYLVISISFEGIGESSFENEKELSKTVLELMADILEYKEKELSDFLNKELKKVDNLKSLSKLISKFIIKAEKKVVLMIDEVDKSSNNKLFLNFIGMLREKYLRRNAGEDYTFHSVILAGVHDIKNLKLRYRKDEERIYNSPWNIAADFDIDMSFSSEEISSMLIDYEKDNKTGMDIEKMSDLLRDFTSGYPFLVSKLCKIIDEKLNKEFTEEGLRKAINKLLNEKNTLFDDVIKNIENNRELYELIRVLMLKGEQVPYFSTNKVIDIGLMYGILIEKQGKVVISNKIFEVLLYNHMIGDMIVNRHIKTTPNRNQFIKENNILDMEKILEKFQLFMKSEYRDKDEKFIEREGRLLFLSFLKPIINGEGFYFVEPETRQDNRMDIVVVYNKIKYIIELKIWHGEEMKKQGIKQLCGYLEGQGEDKGYLVIFNFNKGKKYEKKMVEIDGKILFEVVV</sequence>
<dbReference type="RefSeq" id="WP_307903965.1">
    <property type="nucleotide sequence ID" value="NZ_AP027059.1"/>
</dbReference>
<reference evidence="1 2" key="1">
    <citation type="submission" date="2022-11" db="EMBL/GenBank/DDBJ databases">
        <title>Haliovirga abyssi gen. nov., sp. nov., a mesophilic fermentative bacterium isolated from the Iheya North hydrothermal field and the proposal of Haliovirgaceae fam. nov.</title>
        <authorList>
            <person name="Miyazaki U."/>
            <person name="Tame A."/>
            <person name="Miyazaki J."/>
            <person name="Takai K."/>
            <person name="Sawayama S."/>
            <person name="Kitajima M."/>
            <person name="Okamoto A."/>
            <person name="Nakagawa S."/>
        </authorList>
    </citation>
    <scope>NUCLEOTIDE SEQUENCE [LARGE SCALE GENOMIC DNA]</scope>
    <source>
        <strain evidence="1 2">IC12</strain>
    </source>
</reference>
<dbReference type="EMBL" id="AP027059">
    <property type="protein sequence ID" value="BDU51124.1"/>
    <property type="molecule type" value="Genomic_DNA"/>
</dbReference>
<gene>
    <name evidence="1" type="ORF">HLVA_16930</name>
</gene>
<dbReference type="Pfam" id="PF14516">
    <property type="entry name" value="AAA_35"/>
    <property type="match status" value="1"/>
</dbReference>
<dbReference type="SUPFAM" id="SSF52540">
    <property type="entry name" value="P-loop containing nucleoside triphosphate hydrolases"/>
    <property type="match status" value="1"/>
</dbReference>
<accession>A0AAU9D573</accession>
<organism evidence="1 2">
    <name type="scientific">Haliovirga abyssi</name>
    <dbReference type="NCBI Taxonomy" id="2996794"/>
    <lineage>
        <taxon>Bacteria</taxon>
        <taxon>Fusobacteriati</taxon>
        <taxon>Fusobacteriota</taxon>
        <taxon>Fusobacteriia</taxon>
        <taxon>Fusobacteriales</taxon>
        <taxon>Haliovirgaceae</taxon>
        <taxon>Haliovirga</taxon>
    </lineage>
</organism>
<dbReference type="InterPro" id="IPR027417">
    <property type="entry name" value="P-loop_NTPase"/>
</dbReference>
<evidence type="ECO:0008006" key="3">
    <source>
        <dbReference type="Google" id="ProtNLM"/>
    </source>
</evidence>
<proteinExistence type="predicted"/>
<protein>
    <recommendedName>
        <fullName evidence="3">AAA family ATPase</fullName>
    </recommendedName>
</protein>
<dbReference type="AlphaFoldDB" id="A0AAU9D573"/>
<dbReference type="Gene3D" id="3.40.50.300">
    <property type="entry name" value="P-loop containing nucleotide triphosphate hydrolases"/>
    <property type="match status" value="1"/>
</dbReference>
<dbReference type="KEGG" id="haby:HLVA_16930"/>
<evidence type="ECO:0000313" key="2">
    <source>
        <dbReference type="Proteomes" id="UP001321582"/>
    </source>
</evidence>
<name>A0AAU9D573_9FUSO</name>